<organism evidence="2 3">
    <name type="scientific">Tetzosporium hominis</name>
    <dbReference type="NCBI Taxonomy" id="2020506"/>
    <lineage>
        <taxon>Bacteria</taxon>
        <taxon>Bacillati</taxon>
        <taxon>Bacillota</taxon>
        <taxon>Bacilli</taxon>
        <taxon>Bacillales</taxon>
        <taxon>Caryophanaceae</taxon>
        <taxon>Tetzosporium</taxon>
    </lineage>
</organism>
<dbReference type="Pfam" id="PF02566">
    <property type="entry name" value="OsmC"/>
    <property type="match status" value="1"/>
</dbReference>
<dbReference type="InterPro" id="IPR019953">
    <property type="entry name" value="OHR"/>
</dbReference>
<dbReference type="InterPro" id="IPR015946">
    <property type="entry name" value="KH_dom-like_a/b"/>
</dbReference>
<comment type="caution">
    <text evidence="2">The sequence shown here is derived from an EMBL/GenBank/DDBJ whole genome shotgun (WGS) entry which is preliminary data.</text>
</comment>
<dbReference type="OrthoDB" id="9797508at2"/>
<proteinExistence type="inferred from homology"/>
<name>A0A264W187_9BACL</name>
<keyword evidence="3" id="KW-1185">Reference proteome</keyword>
<dbReference type="InterPro" id="IPR003718">
    <property type="entry name" value="OsmC/Ohr_fam"/>
</dbReference>
<dbReference type="NCBIfam" id="TIGR03561">
    <property type="entry name" value="organ_hyd_perox"/>
    <property type="match status" value="1"/>
</dbReference>
<dbReference type="Proteomes" id="UP000217065">
    <property type="component" value="Unassembled WGS sequence"/>
</dbReference>
<dbReference type="InterPro" id="IPR036102">
    <property type="entry name" value="OsmC/Ohrsf"/>
</dbReference>
<evidence type="ECO:0000313" key="2">
    <source>
        <dbReference type="EMBL" id="OZS77358.1"/>
    </source>
</evidence>
<dbReference type="Gene3D" id="3.30.300.20">
    <property type="match status" value="1"/>
</dbReference>
<sequence length="138" mass="14662">MQKLFTSTATAVGGRQGRVTSETGTYDLNLGMPMPGVDMTGKTTPEELFAGAYSACFDSALNIVAMQKKAQIAGSEITSHVSLNKGDAGYAISVEMIVTIQGVDQETAEMLVHEAHQICPFSNAIRNNVNVDFTVKTA</sequence>
<accession>A0A264W187</accession>
<dbReference type="Gene3D" id="2.20.25.10">
    <property type="match status" value="1"/>
</dbReference>
<protein>
    <submittedName>
        <fullName evidence="2">Organic hydroperoxide resistance protein</fullName>
    </submittedName>
</protein>
<dbReference type="GO" id="GO:0006979">
    <property type="term" value="P:response to oxidative stress"/>
    <property type="evidence" value="ECO:0007669"/>
    <property type="project" value="InterPro"/>
</dbReference>
<dbReference type="EMBL" id="NOKQ01000252">
    <property type="protein sequence ID" value="OZS77358.1"/>
    <property type="molecule type" value="Genomic_DNA"/>
</dbReference>
<comment type="similarity">
    <text evidence="1">Belongs to the OsmC/Ohr family.</text>
</comment>
<reference evidence="2 3" key="1">
    <citation type="submission" date="2017-07" db="EMBL/GenBank/DDBJ databases">
        <title>Tetzosporium hominis gen.nov. sp.nov.</title>
        <authorList>
            <person name="Tetz G."/>
            <person name="Tetz V."/>
        </authorList>
    </citation>
    <scope>NUCLEOTIDE SEQUENCE [LARGE SCALE GENOMIC DNA]</scope>
    <source>
        <strain evidence="2 3">VT-49</strain>
    </source>
</reference>
<dbReference type="PANTHER" id="PTHR33797">
    <property type="entry name" value="ORGANIC HYDROPEROXIDE RESISTANCE PROTEIN-LIKE"/>
    <property type="match status" value="1"/>
</dbReference>
<dbReference type="PANTHER" id="PTHR33797:SF2">
    <property type="entry name" value="ORGANIC HYDROPEROXIDE RESISTANCE PROTEIN-LIKE"/>
    <property type="match status" value="1"/>
</dbReference>
<evidence type="ECO:0000313" key="3">
    <source>
        <dbReference type="Proteomes" id="UP000217065"/>
    </source>
</evidence>
<gene>
    <name evidence="2" type="ORF">CF394_11555</name>
</gene>
<evidence type="ECO:0000256" key="1">
    <source>
        <dbReference type="ARBA" id="ARBA00007378"/>
    </source>
</evidence>
<dbReference type="AlphaFoldDB" id="A0A264W187"/>
<dbReference type="SUPFAM" id="SSF82784">
    <property type="entry name" value="OsmC-like"/>
    <property type="match status" value="1"/>
</dbReference>
<dbReference type="RefSeq" id="WP_094943824.1">
    <property type="nucleotide sequence ID" value="NZ_NOKQ01000252.1"/>
</dbReference>